<name>A0A840EMK2_9FLAO</name>
<protein>
    <submittedName>
        <fullName evidence="1">Uncharacterized protein</fullName>
    </submittedName>
</protein>
<dbReference type="RefSeq" id="WP_281372592.1">
    <property type="nucleotide sequence ID" value="NZ_JACIFO010000001.1"/>
</dbReference>
<dbReference type="EMBL" id="JACIFO010000001">
    <property type="protein sequence ID" value="MBB4117863.1"/>
    <property type="molecule type" value="Genomic_DNA"/>
</dbReference>
<dbReference type="AlphaFoldDB" id="A0A840EMK2"/>
<dbReference type="Proteomes" id="UP000553034">
    <property type="component" value="Unassembled WGS sequence"/>
</dbReference>
<reference evidence="1 2" key="1">
    <citation type="submission" date="2020-08" db="EMBL/GenBank/DDBJ databases">
        <title>Genomic Encyclopedia of Type Strains, Phase IV (KMG-IV): sequencing the most valuable type-strain genomes for metagenomic binning, comparative biology and taxonomic classification.</title>
        <authorList>
            <person name="Goeker M."/>
        </authorList>
    </citation>
    <scope>NUCLEOTIDE SEQUENCE [LARGE SCALE GENOMIC DNA]</scope>
    <source>
        <strain evidence="1 2">DSM 29568</strain>
    </source>
</reference>
<evidence type="ECO:0000313" key="1">
    <source>
        <dbReference type="EMBL" id="MBB4117863.1"/>
    </source>
</evidence>
<organism evidence="1 2">
    <name type="scientific">Mesonia hippocampi</name>
    <dbReference type="NCBI Taxonomy" id="1628250"/>
    <lineage>
        <taxon>Bacteria</taxon>
        <taxon>Pseudomonadati</taxon>
        <taxon>Bacteroidota</taxon>
        <taxon>Flavobacteriia</taxon>
        <taxon>Flavobacteriales</taxon>
        <taxon>Flavobacteriaceae</taxon>
        <taxon>Mesonia</taxon>
    </lineage>
</organism>
<keyword evidence="2" id="KW-1185">Reference proteome</keyword>
<sequence>MLEYYLHIDPSKLNDEQWGEKFAQLQDIRKKEGKEVNFYY</sequence>
<accession>A0A840EMK2</accession>
<evidence type="ECO:0000313" key="2">
    <source>
        <dbReference type="Proteomes" id="UP000553034"/>
    </source>
</evidence>
<gene>
    <name evidence="1" type="ORF">GGR32_000135</name>
</gene>
<proteinExistence type="predicted"/>
<comment type="caution">
    <text evidence="1">The sequence shown here is derived from an EMBL/GenBank/DDBJ whole genome shotgun (WGS) entry which is preliminary data.</text>
</comment>